<dbReference type="Proteomes" id="UP000738349">
    <property type="component" value="Unassembled WGS sequence"/>
</dbReference>
<feature type="chain" id="PRO_5040313795" evidence="2">
    <location>
        <begin position="19"/>
        <end position="92"/>
    </location>
</feature>
<comment type="caution">
    <text evidence="3">The sequence shown here is derived from an EMBL/GenBank/DDBJ whole genome shotgun (WGS) entry which is preliminary data.</text>
</comment>
<accession>A0A9P9ENT0</accession>
<feature type="compositionally biased region" description="Low complexity" evidence="1">
    <location>
        <begin position="32"/>
        <end position="57"/>
    </location>
</feature>
<keyword evidence="4" id="KW-1185">Reference proteome</keyword>
<evidence type="ECO:0000313" key="4">
    <source>
        <dbReference type="Proteomes" id="UP000738349"/>
    </source>
</evidence>
<dbReference type="EMBL" id="JAGMUV010000011">
    <property type="protein sequence ID" value="KAH7141028.1"/>
    <property type="molecule type" value="Genomic_DNA"/>
</dbReference>
<name>A0A9P9ENT0_9HYPO</name>
<feature type="signal peptide" evidence="2">
    <location>
        <begin position="1"/>
        <end position="18"/>
    </location>
</feature>
<protein>
    <submittedName>
        <fullName evidence="3">Uncharacterized protein</fullName>
    </submittedName>
</protein>
<evidence type="ECO:0000256" key="2">
    <source>
        <dbReference type="SAM" id="SignalP"/>
    </source>
</evidence>
<feature type="region of interest" description="Disordered" evidence="1">
    <location>
        <begin position="32"/>
        <end position="67"/>
    </location>
</feature>
<evidence type="ECO:0000313" key="3">
    <source>
        <dbReference type="EMBL" id="KAH7141028.1"/>
    </source>
</evidence>
<evidence type="ECO:0000256" key="1">
    <source>
        <dbReference type="SAM" id="MobiDB-lite"/>
    </source>
</evidence>
<keyword evidence="2" id="KW-0732">Signal</keyword>
<feature type="compositionally biased region" description="Polar residues" evidence="1">
    <location>
        <begin position="58"/>
        <end position="67"/>
    </location>
</feature>
<sequence>MKFTTVTLAALFAAMAQAATYNNATTTPATTITSQSSTIESTESTDATTDAATNTETGFVQGTSTSDDAGGMPTAGIAMGALMGGAALLVNL</sequence>
<gene>
    <name evidence="3" type="ORF">EDB81DRAFT_948730</name>
</gene>
<reference evidence="3" key="1">
    <citation type="journal article" date="2021" name="Nat. Commun.">
        <title>Genetic determinants of endophytism in the Arabidopsis root mycobiome.</title>
        <authorList>
            <person name="Mesny F."/>
            <person name="Miyauchi S."/>
            <person name="Thiergart T."/>
            <person name="Pickel B."/>
            <person name="Atanasova L."/>
            <person name="Karlsson M."/>
            <person name="Huettel B."/>
            <person name="Barry K.W."/>
            <person name="Haridas S."/>
            <person name="Chen C."/>
            <person name="Bauer D."/>
            <person name="Andreopoulos W."/>
            <person name="Pangilinan J."/>
            <person name="LaButti K."/>
            <person name="Riley R."/>
            <person name="Lipzen A."/>
            <person name="Clum A."/>
            <person name="Drula E."/>
            <person name="Henrissat B."/>
            <person name="Kohler A."/>
            <person name="Grigoriev I.V."/>
            <person name="Martin F.M."/>
            <person name="Hacquard S."/>
        </authorList>
    </citation>
    <scope>NUCLEOTIDE SEQUENCE</scope>
    <source>
        <strain evidence="3">MPI-CAGE-AT-0147</strain>
    </source>
</reference>
<proteinExistence type="predicted"/>
<organism evidence="3 4">
    <name type="scientific">Dactylonectria macrodidyma</name>
    <dbReference type="NCBI Taxonomy" id="307937"/>
    <lineage>
        <taxon>Eukaryota</taxon>
        <taxon>Fungi</taxon>
        <taxon>Dikarya</taxon>
        <taxon>Ascomycota</taxon>
        <taxon>Pezizomycotina</taxon>
        <taxon>Sordariomycetes</taxon>
        <taxon>Hypocreomycetidae</taxon>
        <taxon>Hypocreales</taxon>
        <taxon>Nectriaceae</taxon>
        <taxon>Dactylonectria</taxon>
    </lineage>
</organism>
<dbReference type="AlphaFoldDB" id="A0A9P9ENT0"/>